<dbReference type="GO" id="GO:0015280">
    <property type="term" value="F:ligand-gated sodium channel activity"/>
    <property type="evidence" value="ECO:0007669"/>
    <property type="project" value="TreeGrafter"/>
</dbReference>
<sequence length="915" mass="100145">MHVTDVTCMSNIVGHKYIIAKLVWVLLFLTGICVFGYFSYKLIIQYRQYETATDVQIRFSALDFPAVSFCNLNRFRNDRLPPKYKAIIDAYTFLARYELYGGEEVFDDFFAENPTVTPLWLPFWFLTGSTSTPFSETSSSPSTTEYSTFSETPSMTTESVLSSTTEPQFSTTTNMLIPSSTTDTLPESSSQQTSEHPPSTTNSISLPQNNSSESNHTSSTVQHAVTTTSVLSPEELASLNESSNAITNSTSNSLNNTQFQSSTNALESTPTTTSNVGVTLSNLSSNVSNLNQSSLNSTNSFESDSLLPKLNDSLNSADDNQNTSSPGTKNGSYSIPLPTTTGSINSATADSLSPTTIASLSQNFTDSNSPNNSDLLSPTTSRLLPSTTTESIPQLTSDSKATTNYNVSALNASNPLALPDSISQASLDLIPPTSIDSMPPPTNNSISQITFDSTPPTTTGSLLPTTTAESSPISKAAHVSSTLTSSPTTTSATDTTSNTIAGQTDIPSTTASKIRKRRSVVGISEEEKTLFDELLKIYKKATVSAKAQSKWFGNVGQSTADKQILLNMTYMFNDADWVLSGYGHDIEEMLLECTFQGRVCGPQDFYQFYDRRYGNCFTFNSGLDGNYSAVSSSGPEHGLSMTLFVNQQKYVPVLTPEAGIKMLLHNQGETPDIFDAGFNLSPGFRNSIALTYMLIERLKGADYSNCTDTTSMKSSNDYHPGLYTRQGCFKTCVQQKTIEKCGCANAMYRVPANVQTCDLLNYHCVEDVATSLSFETECTCPLACQESQYISSVTSSQWPARNYEPYWKQSMQSRGGALKKLLDKDSTIKLSEEFLKVDIYFNTLNYQHYKEKASMTFEDLVGSIGGHLGLWIGMSIISFVEVFELIVALVAVCTKNVYQRKKRKHNFATEAHKMT</sequence>
<feature type="region of interest" description="Disordered" evidence="12">
    <location>
        <begin position="132"/>
        <end position="225"/>
    </location>
</feature>
<organism evidence="14 15">
    <name type="scientific">Bugula neritina</name>
    <name type="common">Brown bryozoan</name>
    <name type="synonym">Sertularia neritina</name>
    <dbReference type="NCBI Taxonomy" id="10212"/>
    <lineage>
        <taxon>Eukaryota</taxon>
        <taxon>Metazoa</taxon>
        <taxon>Spiralia</taxon>
        <taxon>Lophotrochozoa</taxon>
        <taxon>Bryozoa</taxon>
        <taxon>Gymnolaemata</taxon>
        <taxon>Cheilostomatida</taxon>
        <taxon>Flustrina</taxon>
        <taxon>Buguloidea</taxon>
        <taxon>Bugulidae</taxon>
        <taxon>Bugula</taxon>
    </lineage>
</organism>
<feature type="transmembrane region" description="Helical" evidence="13">
    <location>
        <begin position="868"/>
        <end position="894"/>
    </location>
</feature>
<keyword evidence="6" id="KW-0915">Sodium</keyword>
<feature type="compositionally biased region" description="Low complexity" evidence="12">
    <location>
        <begin position="480"/>
        <end position="499"/>
    </location>
</feature>
<evidence type="ECO:0000256" key="12">
    <source>
        <dbReference type="SAM" id="MobiDB-lite"/>
    </source>
</evidence>
<keyword evidence="15" id="KW-1185">Reference proteome</keyword>
<comment type="caution">
    <text evidence="14">The sequence shown here is derived from an EMBL/GenBank/DDBJ whole genome shotgun (WGS) entry which is preliminary data.</text>
</comment>
<feature type="compositionally biased region" description="Polar residues" evidence="12">
    <location>
        <begin position="312"/>
        <end position="348"/>
    </location>
</feature>
<dbReference type="PROSITE" id="PS01206">
    <property type="entry name" value="ASC"/>
    <property type="match status" value="1"/>
</dbReference>
<feature type="compositionally biased region" description="Low complexity" evidence="12">
    <location>
        <begin position="209"/>
        <end position="220"/>
    </location>
</feature>
<dbReference type="GO" id="GO:0005886">
    <property type="term" value="C:plasma membrane"/>
    <property type="evidence" value="ECO:0007669"/>
    <property type="project" value="TreeGrafter"/>
</dbReference>
<feature type="compositionally biased region" description="Polar residues" evidence="12">
    <location>
        <begin position="155"/>
        <end position="208"/>
    </location>
</feature>
<evidence type="ECO:0000256" key="6">
    <source>
        <dbReference type="ARBA" id="ARBA00023053"/>
    </source>
</evidence>
<dbReference type="EMBL" id="VXIV02003041">
    <property type="protein sequence ID" value="KAF6021429.1"/>
    <property type="molecule type" value="Genomic_DNA"/>
</dbReference>
<evidence type="ECO:0000256" key="13">
    <source>
        <dbReference type="SAM" id="Phobius"/>
    </source>
</evidence>
<feature type="region of interest" description="Disordered" evidence="12">
    <location>
        <begin position="361"/>
        <end position="396"/>
    </location>
</feature>
<evidence type="ECO:0000256" key="9">
    <source>
        <dbReference type="ARBA" id="ARBA00023201"/>
    </source>
</evidence>
<evidence type="ECO:0000256" key="8">
    <source>
        <dbReference type="ARBA" id="ARBA00023136"/>
    </source>
</evidence>
<dbReference type="Pfam" id="PF00858">
    <property type="entry name" value="ASC"/>
    <property type="match status" value="2"/>
</dbReference>
<protein>
    <recommendedName>
        <fullName evidence="16">SCNN1D</fullName>
    </recommendedName>
</protein>
<gene>
    <name evidence="14" type="ORF">EB796_020264</name>
</gene>
<feature type="compositionally biased region" description="Low complexity" evidence="12">
    <location>
        <begin position="453"/>
        <end position="467"/>
    </location>
</feature>
<comment type="subcellular location">
    <subcellularLocation>
        <location evidence="1">Membrane</location>
        <topology evidence="1">Multi-pass membrane protein</topology>
    </subcellularLocation>
</comment>
<evidence type="ECO:0000256" key="5">
    <source>
        <dbReference type="ARBA" id="ARBA00022989"/>
    </source>
</evidence>
<dbReference type="Proteomes" id="UP000593567">
    <property type="component" value="Unassembled WGS sequence"/>
</dbReference>
<dbReference type="PANTHER" id="PTHR11690">
    <property type="entry name" value="AMILORIDE-SENSITIVE SODIUM CHANNEL-RELATED"/>
    <property type="match status" value="1"/>
</dbReference>
<evidence type="ECO:0000256" key="10">
    <source>
        <dbReference type="ARBA" id="ARBA00023303"/>
    </source>
</evidence>
<feature type="region of interest" description="Disordered" evidence="12">
    <location>
        <begin position="240"/>
        <end position="274"/>
    </location>
</feature>
<keyword evidence="9 11" id="KW-0739">Sodium transport</keyword>
<feature type="compositionally biased region" description="Low complexity" evidence="12">
    <location>
        <begin position="132"/>
        <end position="154"/>
    </location>
</feature>
<keyword evidence="3 11" id="KW-0894">Sodium channel</keyword>
<evidence type="ECO:0000313" key="15">
    <source>
        <dbReference type="Proteomes" id="UP000593567"/>
    </source>
</evidence>
<keyword evidence="7 11" id="KW-0406">Ion transport</keyword>
<keyword evidence="5 13" id="KW-1133">Transmembrane helix</keyword>
<evidence type="ECO:0000256" key="1">
    <source>
        <dbReference type="ARBA" id="ARBA00004141"/>
    </source>
</evidence>
<dbReference type="OrthoDB" id="6021021at2759"/>
<evidence type="ECO:0000256" key="2">
    <source>
        <dbReference type="ARBA" id="ARBA00022448"/>
    </source>
</evidence>
<dbReference type="InterPro" id="IPR020903">
    <property type="entry name" value="ENaC_CS"/>
</dbReference>
<comment type="similarity">
    <text evidence="11">Belongs to the amiloride-sensitive sodium channel (TC 1.A.6) family.</text>
</comment>
<evidence type="ECO:0008006" key="16">
    <source>
        <dbReference type="Google" id="ProtNLM"/>
    </source>
</evidence>
<feature type="compositionally biased region" description="Low complexity" evidence="12">
    <location>
        <begin position="289"/>
        <end position="300"/>
    </location>
</feature>
<keyword evidence="4 11" id="KW-0812">Transmembrane</keyword>
<dbReference type="AlphaFoldDB" id="A0A7J7J5E8"/>
<dbReference type="InterPro" id="IPR001873">
    <property type="entry name" value="ENaC"/>
</dbReference>
<accession>A0A7J7J5E8</accession>
<reference evidence="14" key="1">
    <citation type="submission" date="2020-06" db="EMBL/GenBank/DDBJ databases">
        <title>Draft genome of Bugula neritina, a colonial animal packing powerful symbionts and potential medicines.</title>
        <authorList>
            <person name="Rayko M."/>
        </authorList>
    </citation>
    <scope>NUCLEOTIDE SEQUENCE [LARGE SCALE GENOMIC DNA]</scope>
    <source>
        <strain evidence="14">Kwan_BN1</strain>
    </source>
</reference>
<name>A0A7J7J5E8_BUGNE</name>
<feature type="compositionally biased region" description="Low complexity" evidence="12">
    <location>
        <begin position="365"/>
        <end position="391"/>
    </location>
</feature>
<dbReference type="Gene3D" id="2.60.470.10">
    <property type="entry name" value="Acid-sensing ion channels like domains"/>
    <property type="match status" value="1"/>
</dbReference>
<proteinExistence type="inferred from homology"/>
<feature type="region of interest" description="Disordered" evidence="12">
    <location>
        <begin position="430"/>
        <end position="505"/>
    </location>
</feature>
<dbReference type="PANTHER" id="PTHR11690:SF248">
    <property type="entry name" value="PICKPOCKET 17, ISOFORM A"/>
    <property type="match status" value="1"/>
</dbReference>
<evidence type="ECO:0000256" key="11">
    <source>
        <dbReference type="RuleBase" id="RU000679"/>
    </source>
</evidence>
<feature type="compositionally biased region" description="Low complexity" evidence="12">
    <location>
        <begin position="240"/>
        <end position="264"/>
    </location>
</feature>
<feature type="compositionally biased region" description="Polar residues" evidence="12">
    <location>
        <begin position="443"/>
        <end position="452"/>
    </location>
</feature>
<feature type="region of interest" description="Disordered" evidence="12">
    <location>
        <begin position="289"/>
        <end position="348"/>
    </location>
</feature>
<evidence type="ECO:0000256" key="3">
    <source>
        <dbReference type="ARBA" id="ARBA00022461"/>
    </source>
</evidence>
<evidence type="ECO:0000313" key="14">
    <source>
        <dbReference type="EMBL" id="KAF6021429.1"/>
    </source>
</evidence>
<keyword evidence="2 11" id="KW-0813">Transport</keyword>
<evidence type="ECO:0000256" key="7">
    <source>
        <dbReference type="ARBA" id="ARBA00023065"/>
    </source>
</evidence>
<keyword evidence="8 13" id="KW-0472">Membrane</keyword>
<evidence type="ECO:0000256" key="4">
    <source>
        <dbReference type="ARBA" id="ARBA00022692"/>
    </source>
</evidence>
<feature type="transmembrane region" description="Helical" evidence="13">
    <location>
        <begin position="18"/>
        <end position="40"/>
    </location>
</feature>
<dbReference type="Gene3D" id="1.10.287.770">
    <property type="entry name" value="YojJ-like"/>
    <property type="match status" value="1"/>
</dbReference>
<keyword evidence="10 11" id="KW-0407">Ion channel</keyword>